<dbReference type="RefSeq" id="WP_011695726.1">
    <property type="nucleotide sequence ID" value="NC_008553.1"/>
</dbReference>
<dbReference type="SMR" id="A0B6K5"/>
<dbReference type="InterPro" id="IPR000157">
    <property type="entry name" value="TIR_dom"/>
</dbReference>
<proteinExistence type="predicted"/>
<reference evidence="2 3" key="1">
    <citation type="submission" date="2006-10" db="EMBL/GenBank/DDBJ databases">
        <title>Complete sequence of Methanosaeta thermophila PT.</title>
        <authorList>
            <consortium name="US DOE Joint Genome Institute"/>
            <person name="Copeland A."/>
            <person name="Lucas S."/>
            <person name="Lapidus A."/>
            <person name="Barry K."/>
            <person name="Detter J.C."/>
            <person name="Glavina del Rio T."/>
            <person name="Hammon N."/>
            <person name="Israni S."/>
            <person name="Pitluck S."/>
            <person name="Chain P."/>
            <person name="Malfatti S."/>
            <person name="Shin M."/>
            <person name="Vergez L."/>
            <person name="Schmutz J."/>
            <person name="Larimer F."/>
            <person name="Land M."/>
            <person name="Hauser L."/>
            <person name="Kyrpides N."/>
            <person name="Kim E."/>
            <person name="Smith K.S."/>
            <person name="Ingram-Smith C."/>
            <person name="Richardson P."/>
        </authorList>
    </citation>
    <scope>NUCLEOTIDE SEQUENCE [LARGE SCALE GENOMIC DNA]</scope>
    <source>
        <strain evidence="3">DSM 6194 / JCM 14653 / NBRC 101360 / PT</strain>
    </source>
</reference>
<dbReference type="SUPFAM" id="SSF52200">
    <property type="entry name" value="Toll/Interleukin receptor TIR domain"/>
    <property type="match status" value="1"/>
</dbReference>
<dbReference type="Pfam" id="PF13676">
    <property type="entry name" value="TIR_2"/>
    <property type="match status" value="1"/>
</dbReference>
<evidence type="ECO:0000313" key="2">
    <source>
        <dbReference type="EMBL" id="ABK14329.1"/>
    </source>
</evidence>
<accession>A0B6K5</accession>
<evidence type="ECO:0000259" key="1">
    <source>
        <dbReference type="Pfam" id="PF13676"/>
    </source>
</evidence>
<organism evidence="2 3">
    <name type="scientific">Methanothrix thermoacetophila (strain DSM 6194 / JCM 14653 / NBRC 101360 / PT)</name>
    <name type="common">Methanosaeta thermophila</name>
    <dbReference type="NCBI Taxonomy" id="349307"/>
    <lineage>
        <taxon>Archaea</taxon>
        <taxon>Methanobacteriati</taxon>
        <taxon>Methanobacteriota</taxon>
        <taxon>Stenosarchaea group</taxon>
        <taxon>Methanomicrobia</taxon>
        <taxon>Methanotrichales</taxon>
        <taxon>Methanotrichaceae</taxon>
        <taxon>Methanothrix</taxon>
    </lineage>
</organism>
<dbReference type="HOGENOM" id="CLU_1451407_0_0_2"/>
<feature type="domain" description="TIR" evidence="1">
    <location>
        <begin position="5"/>
        <end position="120"/>
    </location>
</feature>
<protein>
    <recommendedName>
        <fullName evidence="1">TIR domain-containing protein</fullName>
    </recommendedName>
</protein>
<evidence type="ECO:0000313" key="3">
    <source>
        <dbReference type="Proteomes" id="UP000000674"/>
    </source>
</evidence>
<dbReference type="InterPro" id="IPR035897">
    <property type="entry name" value="Toll_tir_struct_dom_sf"/>
</dbReference>
<dbReference type="Proteomes" id="UP000000674">
    <property type="component" value="Chromosome"/>
</dbReference>
<dbReference type="GeneID" id="4462730"/>
<dbReference type="KEGG" id="mtp:Mthe_0538"/>
<keyword evidence="3" id="KW-1185">Reference proteome</keyword>
<dbReference type="EMBL" id="CP000477">
    <property type="protein sequence ID" value="ABK14329.1"/>
    <property type="molecule type" value="Genomic_DNA"/>
</dbReference>
<dbReference type="GO" id="GO:0007165">
    <property type="term" value="P:signal transduction"/>
    <property type="evidence" value="ECO:0007669"/>
    <property type="project" value="InterPro"/>
</dbReference>
<sequence length="187" mass="20947">MISKIYVSHCHSDADLAGDLCTALYRICIESLTSQFRYTCGISRTAWASFGIRSSECIVPIVTSNSIFSRTVNMEIGFAKAIDHLIIPIAEDGVEMPFFIEDVVPITFSSGGFANAVADLIRIVRSLTRLEWLRVRCPICGEEMTQYLTPQENVDRAIRENRYLETACSFCEAEISLDPRTFSPITD</sequence>
<gene>
    <name evidence="2" type="ordered locus">Mthe_0538</name>
</gene>
<dbReference type="Gene3D" id="3.40.50.10140">
    <property type="entry name" value="Toll/interleukin-1 receptor homology (TIR) domain"/>
    <property type="match status" value="1"/>
</dbReference>
<name>A0B6K5_METTP</name>
<dbReference type="AlphaFoldDB" id="A0B6K5"/>
<dbReference type="OrthoDB" id="240616at2157"/>